<reference evidence="6 7" key="1">
    <citation type="journal article" date="2018" name="Nat. Genet.">
        <title>The Rosa genome provides new insights in the design of modern roses.</title>
        <authorList>
            <person name="Bendahmane M."/>
        </authorList>
    </citation>
    <scope>NUCLEOTIDE SEQUENCE [LARGE SCALE GENOMIC DNA]</scope>
    <source>
        <strain evidence="7">cv. Old Blush</strain>
    </source>
</reference>
<sequence length="474" mass="52989">MMIPLLRNRNSKSCSSLQAIASYLTLTLNANPTQTRTLPNSPKPLCSYRPFSTAKNSDDEPIPIPAVESIDAGSSIRKPISLWPGTYHSPVTSALWEARSNIFDRPTTPQSEFVTRTPAQSRTSILYKFSTDFVLREQYRNPWNGVRIGKLLEDLDALAGTIAYKHCCNEDGTTRPLLLVTASVDKMVLKKPIRDDIDLSLVGAVAWVGRSSMEIQLHVTQSTDGTPSSSESVALIANFTFVARDSKTGKSAPVNQITPETEKEKLLWEAADKRNEMRKKKRGEHKIDIEDKDKNRLNALLAEGRVFCDMPALADRDSILIRDTCLQNSFICQPQQRNIHGRIFGGFLMRRAFELAFSTTYAFAGAAPHFLEVDHVDFVRPVDVGNFLRLKSCVLYTELENPSEPLINVEVVAHVTQPELRSSEVSNKFYFTFSVHPEAVKDGVRIRNVVPATEEEALRVIERIDAENSHIAAS</sequence>
<dbReference type="FunFam" id="3.10.129.10:FF:000023">
    <property type="entry name" value="Acyl-coenzyme A thioesterase 9, mitochondrial"/>
    <property type="match status" value="1"/>
</dbReference>
<protein>
    <submittedName>
        <fullName evidence="6">Putative thiolester hydrolase</fullName>
        <ecNumber evidence="6">3.1.2.-</ecNumber>
    </submittedName>
</protein>
<gene>
    <name evidence="6" type="ORF">RchiOBHm_Chr2g0084961</name>
</gene>
<dbReference type="Proteomes" id="UP000238479">
    <property type="component" value="Chromosome 2"/>
</dbReference>
<dbReference type="OrthoDB" id="331699at2759"/>
<dbReference type="OMA" id="REMLWYI"/>
<dbReference type="InterPro" id="IPR029069">
    <property type="entry name" value="HotDog_dom_sf"/>
</dbReference>
<dbReference type="SUPFAM" id="SSF54637">
    <property type="entry name" value="Thioesterase/thiol ester dehydrase-isomerase"/>
    <property type="match status" value="2"/>
</dbReference>
<keyword evidence="2" id="KW-0677">Repeat</keyword>
<dbReference type="EC" id="3.1.2.-" evidence="6"/>
<name>A0A2P6RHZ6_ROSCH</name>
<comment type="caution">
    <text evidence="6">The sequence shown here is derived from an EMBL/GenBank/DDBJ whole genome shotgun (WGS) entry which is preliminary data.</text>
</comment>
<dbReference type="EMBL" id="PDCK01000040">
    <property type="protein sequence ID" value="PRQ46052.1"/>
    <property type="molecule type" value="Genomic_DNA"/>
</dbReference>
<feature type="domain" description="HotDog ACOT-type" evidence="5">
    <location>
        <begin position="125"/>
        <end position="247"/>
    </location>
</feature>
<evidence type="ECO:0000256" key="3">
    <source>
        <dbReference type="ARBA" id="ARBA00022801"/>
    </source>
</evidence>
<dbReference type="PANTHER" id="PTHR12655">
    <property type="entry name" value="ACYL-COA THIOESTERASE"/>
    <property type="match status" value="1"/>
</dbReference>
<dbReference type="FunFam" id="3.10.129.10:FF:000031">
    <property type="entry name" value="Acyl-coenzyme A thioesterase 9, mitochondrial"/>
    <property type="match status" value="1"/>
</dbReference>
<dbReference type="GO" id="GO:0006637">
    <property type="term" value="P:acyl-CoA metabolic process"/>
    <property type="evidence" value="ECO:0007669"/>
    <property type="project" value="TreeGrafter"/>
</dbReference>
<dbReference type="PANTHER" id="PTHR12655:SF3">
    <property type="entry name" value="ACYL-COENZYME A THIOESTERASE 9, MITOCHONDRIAL-LIKE ISOFORM X1"/>
    <property type="match status" value="1"/>
</dbReference>
<keyword evidence="3 6" id="KW-0378">Hydrolase</keyword>
<evidence type="ECO:0000256" key="4">
    <source>
        <dbReference type="ARBA" id="ARBA00022946"/>
    </source>
</evidence>
<dbReference type="CDD" id="cd03442">
    <property type="entry name" value="BFIT_BACH"/>
    <property type="match status" value="2"/>
</dbReference>
<dbReference type="GO" id="GO:0047617">
    <property type="term" value="F:fatty acyl-CoA hydrolase activity"/>
    <property type="evidence" value="ECO:0007669"/>
    <property type="project" value="TreeGrafter"/>
</dbReference>
<dbReference type="AlphaFoldDB" id="A0A2P6RHZ6"/>
<dbReference type="InterPro" id="IPR033120">
    <property type="entry name" value="HOTDOG_ACOT"/>
</dbReference>
<keyword evidence="4" id="KW-0809">Transit peptide</keyword>
<evidence type="ECO:0000313" key="6">
    <source>
        <dbReference type="EMBL" id="PRQ46052.1"/>
    </source>
</evidence>
<dbReference type="Gramene" id="PRQ46052">
    <property type="protein sequence ID" value="PRQ46052"/>
    <property type="gene ID" value="RchiOBHm_Chr2g0084961"/>
</dbReference>
<evidence type="ECO:0000256" key="1">
    <source>
        <dbReference type="ARBA" id="ARBA00010458"/>
    </source>
</evidence>
<accession>A0A2P6RHZ6</accession>
<feature type="domain" description="HotDog ACOT-type" evidence="5">
    <location>
        <begin position="322"/>
        <end position="439"/>
    </location>
</feature>
<proteinExistence type="inferred from homology"/>
<comment type="similarity">
    <text evidence="1">Belongs to the acyl coenzyme A hydrolase family.</text>
</comment>
<dbReference type="PROSITE" id="PS51770">
    <property type="entry name" value="HOTDOG_ACOT"/>
    <property type="match status" value="2"/>
</dbReference>
<evidence type="ECO:0000313" key="7">
    <source>
        <dbReference type="Proteomes" id="UP000238479"/>
    </source>
</evidence>
<organism evidence="6 7">
    <name type="scientific">Rosa chinensis</name>
    <name type="common">China rose</name>
    <dbReference type="NCBI Taxonomy" id="74649"/>
    <lineage>
        <taxon>Eukaryota</taxon>
        <taxon>Viridiplantae</taxon>
        <taxon>Streptophyta</taxon>
        <taxon>Embryophyta</taxon>
        <taxon>Tracheophyta</taxon>
        <taxon>Spermatophyta</taxon>
        <taxon>Magnoliopsida</taxon>
        <taxon>eudicotyledons</taxon>
        <taxon>Gunneridae</taxon>
        <taxon>Pentapetalae</taxon>
        <taxon>rosids</taxon>
        <taxon>fabids</taxon>
        <taxon>Rosales</taxon>
        <taxon>Rosaceae</taxon>
        <taxon>Rosoideae</taxon>
        <taxon>Rosoideae incertae sedis</taxon>
        <taxon>Rosa</taxon>
    </lineage>
</organism>
<dbReference type="Gene3D" id="3.10.129.10">
    <property type="entry name" value="Hotdog Thioesterase"/>
    <property type="match status" value="2"/>
</dbReference>
<evidence type="ECO:0000256" key="2">
    <source>
        <dbReference type="ARBA" id="ARBA00022737"/>
    </source>
</evidence>
<keyword evidence="7" id="KW-1185">Reference proteome</keyword>
<evidence type="ECO:0000259" key="5">
    <source>
        <dbReference type="PROSITE" id="PS51770"/>
    </source>
</evidence>
<dbReference type="STRING" id="74649.A0A2P6RHZ6"/>